<dbReference type="GO" id="GO:0008270">
    <property type="term" value="F:zinc ion binding"/>
    <property type="evidence" value="ECO:0007669"/>
    <property type="project" value="InterPro"/>
</dbReference>
<dbReference type="AlphaFoldDB" id="A0A4Y2VA19"/>
<dbReference type="Proteomes" id="UP000499080">
    <property type="component" value="Unassembled WGS sequence"/>
</dbReference>
<sequence length="413" mass="46026">MRSCCHSVCFLLLKDSKLPPRVGRAWRPIRQVVHCWSPVYQFGWYPNRLVSLLGIKRKSHSLGLGAKTLLGIPISITPHKSLNTVRGVISESELFHSFEDEIREGLSTQGVINARRITIKRDNEACITPHVILTFCGSALPKSVTAGYLYCRVHPYIQNPIRCYKCQRFGHSKTVCRGNQVCSRCASVGHSFVGCQSEPKCANCSQPHESSSQQCSKWQHEKEIQKLKATKNISYAEARKLCAPTTAPPFATIVKQSKFVQTMEQFTQTDAKITGLFCTPSLKTSVSTITDDKICNVTRPPKKKKSQPDMETNKTTNSVVCPDQQIGNSSNTLVQTKFAPPSSLQLLLESMVTDDSLHDTDSTSTDDFIDYDPHETFEDVKANHDIQYPYTSPLRGTSSLGVTGFTTPRYPSV</sequence>
<dbReference type="SUPFAM" id="SSF57756">
    <property type="entry name" value="Retrovirus zinc finger-like domains"/>
    <property type="match status" value="1"/>
</dbReference>
<keyword evidence="4" id="KW-1185">Reference proteome</keyword>
<protein>
    <recommendedName>
        <fullName evidence="2">CCHC-type domain-containing protein</fullName>
    </recommendedName>
</protein>
<dbReference type="InterPro" id="IPR001878">
    <property type="entry name" value="Znf_CCHC"/>
</dbReference>
<feature type="domain" description="CCHC-type" evidence="2">
    <location>
        <begin position="181"/>
        <end position="197"/>
    </location>
</feature>
<organism evidence="3 4">
    <name type="scientific">Araneus ventricosus</name>
    <name type="common">Orbweaver spider</name>
    <name type="synonym">Epeira ventricosa</name>
    <dbReference type="NCBI Taxonomy" id="182803"/>
    <lineage>
        <taxon>Eukaryota</taxon>
        <taxon>Metazoa</taxon>
        <taxon>Ecdysozoa</taxon>
        <taxon>Arthropoda</taxon>
        <taxon>Chelicerata</taxon>
        <taxon>Arachnida</taxon>
        <taxon>Araneae</taxon>
        <taxon>Araneomorphae</taxon>
        <taxon>Entelegynae</taxon>
        <taxon>Araneoidea</taxon>
        <taxon>Araneidae</taxon>
        <taxon>Araneus</taxon>
    </lineage>
</organism>
<dbReference type="SMART" id="SM00343">
    <property type="entry name" value="ZnF_C2HC"/>
    <property type="match status" value="2"/>
</dbReference>
<accession>A0A4Y2VA19</accession>
<evidence type="ECO:0000313" key="3">
    <source>
        <dbReference type="EMBL" id="GBO21234.1"/>
    </source>
</evidence>
<feature type="compositionally biased region" description="Polar residues" evidence="1">
    <location>
        <begin position="313"/>
        <end position="324"/>
    </location>
</feature>
<comment type="caution">
    <text evidence="3">The sequence shown here is derived from an EMBL/GenBank/DDBJ whole genome shotgun (WGS) entry which is preliminary data.</text>
</comment>
<dbReference type="EMBL" id="BGPR01044458">
    <property type="protein sequence ID" value="GBO21234.1"/>
    <property type="molecule type" value="Genomic_DNA"/>
</dbReference>
<evidence type="ECO:0000259" key="2">
    <source>
        <dbReference type="SMART" id="SM00343"/>
    </source>
</evidence>
<evidence type="ECO:0000313" key="4">
    <source>
        <dbReference type="Proteomes" id="UP000499080"/>
    </source>
</evidence>
<reference evidence="3 4" key="1">
    <citation type="journal article" date="2019" name="Sci. Rep.">
        <title>Orb-weaving spider Araneus ventricosus genome elucidates the spidroin gene catalogue.</title>
        <authorList>
            <person name="Kono N."/>
            <person name="Nakamura H."/>
            <person name="Ohtoshi R."/>
            <person name="Moran D.A.P."/>
            <person name="Shinohara A."/>
            <person name="Yoshida Y."/>
            <person name="Fujiwara M."/>
            <person name="Mori M."/>
            <person name="Tomita M."/>
            <person name="Arakawa K."/>
        </authorList>
    </citation>
    <scope>NUCLEOTIDE SEQUENCE [LARGE SCALE GENOMIC DNA]</scope>
</reference>
<evidence type="ECO:0000256" key="1">
    <source>
        <dbReference type="SAM" id="MobiDB-lite"/>
    </source>
</evidence>
<proteinExistence type="predicted"/>
<dbReference type="InterPro" id="IPR036875">
    <property type="entry name" value="Znf_CCHC_sf"/>
</dbReference>
<feature type="region of interest" description="Disordered" evidence="1">
    <location>
        <begin position="299"/>
        <end position="324"/>
    </location>
</feature>
<gene>
    <name evidence="3" type="ORF">AVEN_129477_1</name>
</gene>
<dbReference type="GO" id="GO:0003676">
    <property type="term" value="F:nucleic acid binding"/>
    <property type="evidence" value="ECO:0007669"/>
    <property type="project" value="InterPro"/>
</dbReference>
<feature type="domain" description="CCHC-type" evidence="2">
    <location>
        <begin position="162"/>
        <end position="178"/>
    </location>
</feature>
<name>A0A4Y2VA19_ARAVE</name>
<dbReference type="OrthoDB" id="8069917at2759"/>